<dbReference type="Gene3D" id="3.40.50.1820">
    <property type="entry name" value="alpha/beta hydrolase"/>
    <property type="match status" value="1"/>
</dbReference>
<dbReference type="OrthoDB" id="408373at2759"/>
<dbReference type="InterPro" id="IPR029058">
    <property type="entry name" value="AB_hydrolase_fold"/>
</dbReference>
<dbReference type="EMBL" id="CAJOAX010000054">
    <property type="protein sequence ID" value="CAF3494421.1"/>
    <property type="molecule type" value="Genomic_DNA"/>
</dbReference>
<dbReference type="AlphaFoldDB" id="A0A813PBU0"/>
<dbReference type="InterPro" id="IPR052382">
    <property type="entry name" value="ABHD10_acyl-thioesterase"/>
</dbReference>
<dbReference type="GO" id="GO:0004553">
    <property type="term" value="F:hydrolase activity, hydrolyzing O-glycosyl compounds"/>
    <property type="evidence" value="ECO:0007669"/>
    <property type="project" value="TreeGrafter"/>
</dbReference>
<dbReference type="PANTHER" id="PTHR16138">
    <property type="entry name" value="MYCOPHENOLIC ACID ACYL-GLUCURONIDE ESTERASE, MITOCHONDRIAL"/>
    <property type="match status" value="1"/>
</dbReference>
<sequence length="225" mass="26165">MANKSFATTALRYAYLHGFASSPLATKGVQLRQWFQDELNISLDLPDLNIPSFRKQCLSKMVDHVEKNIIESNSIWFLIGSSFGGLVSTLITQRQPKLIHSLLLLAPAFNPIQRWTSKVNIEQWKNNGFMNHFNPMTQCDEPIDYEFFHDLQTYASYPIVTTCPITIIHGLHDDVVPIETSREYMQKLRLLNKYSILMIEVDDDHHLRKKETLDIIKKMILDYHK</sequence>
<comment type="caution">
    <text evidence="2">The sequence shown here is derived from an EMBL/GenBank/DDBJ whole genome shotgun (WGS) entry which is preliminary data.</text>
</comment>
<dbReference type="Proteomes" id="UP000663882">
    <property type="component" value="Unassembled WGS sequence"/>
</dbReference>
<keyword evidence="1" id="KW-0378">Hydrolase</keyword>
<dbReference type="Proteomes" id="UP000663823">
    <property type="component" value="Unassembled WGS sequence"/>
</dbReference>
<dbReference type="EMBL" id="CAJNOO010000026">
    <property type="protein sequence ID" value="CAF0752803.1"/>
    <property type="molecule type" value="Genomic_DNA"/>
</dbReference>
<proteinExistence type="predicted"/>
<dbReference type="InterPro" id="IPR008886">
    <property type="entry name" value="UPF0227/Esterase_YqiA"/>
</dbReference>
<protein>
    <recommendedName>
        <fullName evidence="5">Esterase</fullName>
    </recommendedName>
</protein>
<accession>A0A813PBU0</accession>
<reference evidence="2" key="1">
    <citation type="submission" date="2021-02" db="EMBL/GenBank/DDBJ databases">
        <authorList>
            <person name="Nowell W R."/>
        </authorList>
    </citation>
    <scope>NUCLEOTIDE SEQUENCE</scope>
</reference>
<evidence type="ECO:0000313" key="2">
    <source>
        <dbReference type="EMBL" id="CAF0752803.1"/>
    </source>
</evidence>
<name>A0A813PBU0_9BILA</name>
<dbReference type="SUPFAM" id="SSF53474">
    <property type="entry name" value="alpha/beta-Hydrolases"/>
    <property type="match status" value="1"/>
</dbReference>
<evidence type="ECO:0000256" key="1">
    <source>
        <dbReference type="ARBA" id="ARBA00022801"/>
    </source>
</evidence>
<evidence type="ECO:0000313" key="4">
    <source>
        <dbReference type="Proteomes" id="UP000663882"/>
    </source>
</evidence>
<gene>
    <name evidence="3" type="ORF">OTI717_LOCUS1331</name>
    <name evidence="2" type="ORF">RFH988_LOCUS1396</name>
</gene>
<evidence type="ECO:0008006" key="5">
    <source>
        <dbReference type="Google" id="ProtNLM"/>
    </source>
</evidence>
<organism evidence="2 4">
    <name type="scientific">Rotaria sordida</name>
    <dbReference type="NCBI Taxonomy" id="392033"/>
    <lineage>
        <taxon>Eukaryota</taxon>
        <taxon>Metazoa</taxon>
        <taxon>Spiralia</taxon>
        <taxon>Gnathifera</taxon>
        <taxon>Rotifera</taxon>
        <taxon>Eurotatoria</taxon>
        <taxon>Bdelloidea</taxon>
        <taxon>Philodinida</taxon>
        <taxon>Philodinidae</taxon>
        <taxon>Rotaria</taxon>
    </lineage>
</organism>
<evidence type="ECO:0000313" key="3">
    <source>
        <dbReference type="EMBL" id="CAF3494421.1"/>
    </source>
</evidence>
<dbReference type="Pfam" id="PF05728">
    <property type="entry name" value="UPF0227"/>
    <property type="match status" value="1"/>
</dbReference>
<dbReference type="PANTHER" id="PTHR16138:SF7">
    <property type="entry name" value="PALMITOYL-PROTEIN THIOESTERASE ABHD10, MITOCHONDRIAL"/>
    <property type="match status" value="1"/>
</dbReference>